<reference evidence="1 2" key="1">
    <citation type="submission" date="2011-12" db="EMBL/GenBank/DDBJ databases">
        <title>The Genome Sequence of Prevotella micans F0438.</title>
        <authorList>
            <consortium name="The Broad Institute Genome Sequencing Platform"/>
            <person name="Earl A."/>
            <person name="Ward D."/>
            <person name="Feldgarden M."/>
            <person name="Gevers D."/>
            <person name="Izard J."/>
            <person name="Baranova O.V."/>
            <person name="Blanton J.M."/>
            <person name="Wade W.G."/>
            <person name="Dewhirst F.E."/>
            <person name="Young S.K."/>
            <person name="Zeng Q."/>
            <person name="Gargeya S."/>
            <person name="Fitzgerald M."/>
            <person name="Haas B."/>
            <person name="Abouelleil A."/>
            <person name="Alvarado L."/>
            <person name="Arachchi H.M."/>
            <person name="Berlin A."/>
            <person name="Chapman S.B."/>
            <person name="Gearin G."/>
            <person name="Goldberg J."/>
            <person name="Griggs A."/>
            <person name="Gujja S."/>
            <person name="Hansen M."/>
            <person name="Heiman D."/>
            <person name="Howarth C."/>
            <person name="Larimer J."/>
            <person name="Lui A."/>
            <person name="MacDonald P.J.P."/>
            <person name="McCowen C."/>
            <person name="Montmayeur A."/>
            <person name="Murphy C."/>
            <person name="Neiman D."/>
            <person name="Pearson M."/>
            <person name="Priest M."/>
            <person name="Roberts A."/>
            <person name="Saif S."/>
            <person name="Shea T."/>
            <person name="Sisk P."/>
            <person name="Stolte C."/>
            <person name="Sykes S."/>
            <person name="Wortman J."/>
            <person name="Nusbaum C."/>
            <person name="Birren B."/>
        </authorList>
    </citation>
    <scope>NUCLEOTIDE SEQUENCE [LARGE SCALE GENOMIC DNA]</scope>
    <source>
        <strain evidence="1 2">F0438</strain>
    </source>
</reference>
<dbReference type="EMBL" id="AGWK01000038">
    <property type="protein sequence ID" value="EHO69398.1"/>
    <property type="molecule type" value="Genomic_DNA"/>
</dbReference>
<protein>
    <submittedName>
        <fullName evidence="1">Uncharacterized protein</fullName>
    </submittedName>
</protein>
<dbReference type="PATRIC" id="fig|883158.3.peg.1414"/>
<evidence type="ECO:0000313" key="2">
    <source>
        <dbReference type="Proteomes" id="UP000016023"/>
    </source>
</evidence>
<organism evidence="1 2">
    <name type="scientific">Prevotella micans F0438</name>
    <dbReference type="NCBI Taxonomy" id="883158"/>
    <lineage>
        <taxon>Bacteria</taxon>
        <taxon>Pseudomonadati</taxon>
        <taxon>Bacteroidota</taxon>
        <taxon>Bacteroidia</taxon>
        <taxon>Bacteroidales</taxon>
        <taxon>Prevotellaceae</taxon>
        <taxon>Prevotella</taxon>
    </lineage>
</organism>
<proteinExistence type="predicted"/>
<dbReference type="Proteomes" id="UP000016023">
    <property type="component" value="Unassembled WGS sequence"/>
</dbReference>
<dbReference type="HOGENOM" id="CLU_2772460_0_0_10"/>
<accession>H1Q3D2</accession>
<dbReference type="AlphaFoldDB" id="H1Q3D2"/>
<dbReference type="RefSeq" id="WP_006952896.1">
    <property type="nucleotide sequence ID" value="NZ_JH594522.1"/>
</dbReference>
<evidence type="ECO:0000313" key="1">
    <source>
        <dbReference type="EMBL" id="EHO69398.1"/>
    </source>
</evidence>
<dbReference type="STRING" id="883158.HMPREF9140_01420"/>
<comment type="caution">
    <text evidence="1">The sequence shown here is derived from an EMBL/GenBank/DDBJ whole genome shotgun (WGS) entry which is preliminary data.</text>
</comment>
<keyword evidence="2" id="KW-1185">Reference proteome</keyword>
<gene>
    <name evidence="1" type="ORF">HMPREF9140_01420</name>
</gene>
<name>H1Q3D2_9BACT</name>
<sequence length="69" mass="7903">MKKKHYVRPQSNVVVMEVESMICKSMYSGYMGRENWKNEESFVGGNGFVGPESGMAPVKENSFFEEDEE</sequence>